<feature type="compositionally biased region" description="Pro residues" evidence="20">
    <location>
        <begin position="626"/>
        <end position="655"/>
    </location>
</feature>
<evidence type="ECO:0000256" key="19">
    <source>
        <dbReference type="RuleBase" id="RU367126"/>
    </source>
</evidence>
<feature type="domain" description="CCHC-type" evidence="21">
    <location>
        <begin position="403"/>
        <end position="416"/>
    </location>
</feature>
<evidence type="ECO:0000256" key="5">
    <source>
        <dbReference type="ARBA" id="ARBA00022664"/>
    </source>
</evidence>
<evidence type="ECO:0000256" key="3">
    <source>
        <dbReference type="ARBA" id="ARBA00022491"/>
    </source>
</evidence>
<keyword evidence="13" id="KW-0804">Transcription</keyword>
<dbReference type="GO" id="GO:0005681">
    <property type="term" value="C:spliceosomal complex"/>
    <property type="evidence" value="ECO:0007669"/>
    <property type="project" value="UniProtKB-KW"/>
</dbReference>
<accession>A0A7M5VGF6</accession>
<dbReference type="SMART" id="SM00322">
    <property type="entry name" value="KH"/>
    <property type="match status" value="1"/>
</dbReference>
<keyword evidence="5 19" id="KW-0507">mRNA processing</keyword>
<evidence type="ECO:0000256" key="9">
    <source>
        <dbReference type="ARBA" id="ARBA00022833"/>
    </source>
</evidence>
<dbReference type="SUPFAM" id="SSF54791">
    <property type="entry name" value="Eukaryotic type KH-domain (KH-domain type I)"/>
    <property type="match status" value="1"/>
</dbReference>
<dbReference type="GO" id="GO:0008270">
    <property type="term" value="F:zinc ion binding"/>
    <property type="evidence" value="ECO:0007669"/>
    <property type="project" value="UniProtKB-UniRule"/>
</dbReference>
<evidence type="ECO:0000256" key="20">
    <source>
        <dbReference type="SAM" id="MobiDB-lite"/>
    </source>
</evidence>
<dbReference type="Pfam" id="PF00098">
    <property type="entry name" value="zf-CCHC"/>
    <property type="match status" value="1"/>
</dbReference>
<dbReference type="GO" id="GO:0003729">
    <property type="term" value="F:mRNA binding"/>
    <property type="evidence" value="ECO:0007669"/>
    <property type="project" value="TreeGrafter"/>
</dbReference>
<dbReference type="InterPro" id="IPR004087">
    <property type="entry name" value="KH_dom"/>
</dbReference>
<keyword evidence="6 19" id="KW-0479">Metal-binding</keyword>
<protein>
    <recommendedName>
        <fullName evidence="19">Branchpoint-bridging protein</fullName>
    </recommendedName>
</protein>
<dbReference type="InterPro" id="IPR001878">
    <property type="entry name" value="Znf_CCHC"/>
</dbReference>
<evidence type="ECO:0000256" key="18">
    <source>
        <dbReference type="PROSITE-ProRule" id="PRU00117"/>
    </source>
</evidence>
<evidence type="ECO:0000256" key="17">
    <source>
        <dbReference type="PROSITE-ProRule" id="PRU00047"/>
    </source>
</evidence>
<dbReference type="FunFam" id="3.30.1370.10:FF:000016">
    <property type="entry name" value="Putative splicing factor 1"/>
    <property type="match status" value="1"/>
</dbReference>
<dbReference type="SMART" id="SM00343">
    <property type="entry name" value="ZnF_C2HC"/>
    <property type="match status" value="2"/>
</dbReference>
<dbReference type="Gene3D" id="4.10.60.10">
    <property type="entry name" value="Zinc finger, CCHC-type"/>
    <property type="match status" value="1"/>
</dbReference>
<dbReference type="InterPro" id="IPR047086">
    <property type="entry name" value="SF1-HH_sf"/>
</dbReference>
<keyword evidence="14 19" id="KW-0508">mRNA splicing</keyword>
<comment type="function">
    <text evidence="19">Necessary for the splicing of pre-mRNA. Has a role in the recognition of the branch site (5'-UACUAAC-3'), the pyrimidine tract and the 3'-splice site at the 3'-end of introns.</text>
</comment>
<comment type="function">
    <text evidence="16">Necessary for the ATP-dependent first step of spliceosome assembly. Binds to the intron branch point sequence (BPS) 5'-UACUAAC-3' of the pre-mRNA. May act as transcription repressor.</text>
</comment>
<dbReference type="Proteomes" id="UP000594262">
    <property type="component" value="Unplaced"/>
</dbReference>
<dbReference type="CDD" id="cd22382">
    <property type="entry name" value="KH-I_SF1"/>
    <property type="match status" value="1"/>
</dbReference>
<feature type="compositionally biased region" description="Polar residues" evidence="20">
    <location>
        <begin position="21"/>
        <end position="35"/>
    </location>
</feature>
<keyword evidence="4" id="KW-0597">Phosphoprotein</keyword>
<comment type="subcellular location">
    <subcellularLocation>
        <location evidence="1 19">Nucleus</location>
    </subcellularLocation>
</comment>
<keyword evidence="15 19" id="KW-0539">Nucleus</keyword>
<keyword evidence="9 19" id="KW-0862">Zinc</keyword>
<feature type="compositionally biased region" description="Pro residues" evidence="20">
    <location>
        <begin position="92"/>
        <end position="113"/>
    </location>
</feature>
<dbReference type="PANTHER" id="PTHR11208">
    <property type="entry name" value="RNA-BINDING PROTEIN RELATED"/>
    <property type="match status" value="1"/>
</dbReference>
<dbReference type="Pfam" id="PF16275">
    <property type="entry name" value="SF1-HH"/>
    <property type="match status" value="1"/>
</dbReference>
<dbReference type="GO" id="GO:0045131">
    <property type="term" value="F:pre-mRNA branch point binding"/>
    <property type="evidence" value="ECO:0007669"/>
    <property type="project" value="UniProtKB-UniRule"/>
</dbReference>
<keyword evidence="12" id="KW-0805">Transcription regulation</keyword>
<feature type="compositionally biased region" description="Low complexity" evidence="20">
    <location>
        <begin position="614"/>
        <end position="625"/>
    </location>
</feature>
<evidence type="ECO:0000256" key="13">
    <source>
        <dbReference type="ARBA" id="ARBA00023163"/>
    </source>
</evidence>
<evidence type="ECO:0000256" key="10">
    <source>
        <dbReference type="ARBA" id="ARBA00022884"/>
    </source>
</evidence>
<evidence type="ECO:0000256" key="1">
    <source>
        <dbReference type="ARBA" id="ARBA00004123"/>
    </source>
</evidence>
<dbReference type="GO" id="GO:0048024">
    <property type="term" value="P:regulation of mRNA splicing, via spliceosome"/>
    <property type="evidence" value="ECO:0007669"/>
    <property type="project" value="TreeGrafter"/>
</dbReference>
<sequence>MVGTGANRMPLTKVHPILLGKQNNANGNKSGNSLLAQHRQMHNDRIQQRQQSPGQMGNRPPPPGSQGGQYGHPPPPNQFNNSYNQYNQQGGPRPPMPGYQQPPPPQHQPPPPMSGNKQSQPPPPPQERGRDPTKKRKRSRWGAKDDKVLVTGPAALPSSMTEEQRKHYLVQFKIEEITQKLRTGELGIPPDPADRSPSPEPIYNSEGKRLNTREYRLRKKLEEERHILIKQAVEEIPNYKPPADYKPPAQKVSDKVFIPQERNPAVNFIGLLIGPRGNTLKRLESETGCKIIIRGKGSVKEGKVGRVPGQLMPGEDEPLHALITAPTAAEVKKGVKVVTDIVKEGVDCPDAANELRRNQLRELAELNGTLIDEEIIKCKNCGATDHRHWECQEQKNITSQITCNKCGGYGHVAADCQVKGNSSSGPMQTFSEKAKMDNEYMSLMAELGVDAPPPAKKAAPPSLPEPPKESPSDRKPPEPSHSMGYGGRKFDREPRSSKWGPPNDNSGRGGGAPKSLMDMNFNSNYRGERPRGQAPNQVGWNNGPRGPRHGGPPRGNAPWQQNGPPPRGPSNYSMGPPQNQGPPPMGGPPMQQRPWGQQPPPTAYPGQWQGAYGGYNPYQQQQPQQQQPPPPSTAYPTPPWSQQPPPPPPPPPSSS</sequence>
<dbReference type="PROSITE" id="PS50084">
    <property type="entry name" value="KH_TYPE_1"/>
    <property type="match status" value="1"/>
</dbReference>
<dbReference type="EnsemblMetazoa" id="CLYHEMT010759.1">
    <property type="protein sequence ID" value="CLYHEMP010759.1"/>
    <property type="gene ID" value="CLYHEMG010759"/>
</dbReference>
<dbReference type="PROSITE" id="PS50158">
    <property type="entry name" value="ZF_CCHC"/>
    <property type="match status" value="1"/>
</dbReference>
<evidence type="ECO:0000256" key="14">
    <source>
        <dbReference type="ARBA" id="ARBA00023187"/>
    </source>
</evidence>
<dbReference type="Pfam" id="PF22675">
    <property type="entry name" value="KH-I_KHDC4-BBP"/>
    <property type="match status" value="1"/>
</dbReference>
<dbReference type="OrthoDB" id="10021397at2759"/>
<reference evidence="22" key="1">
    <citation type="submission" date="2021-01" db="UniProtKB">
        <authorList>
            <consortium name="EnsemblMetazoa"/>
        </authorList>
    </citation>
    <scope>IDENTIFICATION</scope>
</reference>
<dbReference type="GeneID" id="136821374"/>
<keyword evidence="7 19" id="KW-0747">Spliceosome</keyword>
<evidence type="ECO:0000256" key="7">
    <source>
        <dbReference type="ARBA" id="ARBA00022728"/>
    </source>
</evidence>
<proteinExistence type="inferred from homology"/>
<dbReference type="Gene3D" id="6.10.140.1790">
    <property type="match status" value="1"/>
</dbReference>
<feature type="region of interest" description="Disordered" evidence="20">
    <location>
        <begin position="450"/>
        <end position="655"/>
    </location>
</feature>
<keyword evidence="11" id="KW-0007">Acetylation</keyword>
<feature type="region of interest" description="Disordered" evidence="20">
    <location>
        <begin position="18"/>
        <end position="162"/>
    </location>
</feature>
<evidence type="ECO:0000256" key="6">
    <source>
        <dbReference type="ARBA" id="ARBA00022723"/>
    </source>
</evidence>
<evidence type="ECO:0000256" key="11">
    <source>
        <dbReference type="ARBA" id="ARBA00022990"/>
    </source>
</evidence>
<evidence type="ECO:0000256" key="16">
    <source>
        <dbReference type="ARBA" id="ARBA00055181"/>
    </source>
</evidence>
<dbReference type="SUPFAM" id="SSF57756">
    <property type="entry name" value="Retrovirus zinc finger-like domains"/>
    <property type="match status" value="1"/>
</dbReference>
<dbReference type="InterPro" id="IPR045071">
    <property type="entry name" value="BBP-like"/>
</dbReference>
<keyword evidence="10 18" id="KW-0694">RNA-binding</keyword>
<feature type="compositionally biased region" description="Pro residues" evidence="20">
    <location>
        <begin position="451"/>
        <end position="465"/>
    </location>
</feature>
<keyword evidence="3" id="KW-0678">Repressor</keyword>
<evidence type="ECO:0000256" key="4">
    <source>
        <dbReference type="ARBA" id="ARBA00022553"/>
    </source>
</evidence>
<keyword evidence="23" id="KW-1185">Reference proteome</keyword>
<feature type="compositionally biased region" description="Basic and acidic residues" evidence="20">
    <location>
        <begin position="466"/>
        <end position="478"/>
    </location>
</feature>
<dbReference type="InterPro" id="IPR036612">
    <property type="entry name" value="KH_dom_type_1_sf"/>
</dbReference>
<evidence type="ECO:0000256" key="12">
    <source>
        <dbReference type="ARBA" id="ARBA00023015"/>
    </source>
</evidence>
<dbReference type="GO" id="GO:0005654">
    <property type="term" value="C:nucleoplasm"/>
    <property type="evidence" value="ECO:0007669"/>
    <property type="project" value="UniProtKB-ARBA"/>
</dbReference>
<dbReference type="GO" id="GO:0000398">
    <property type="term" value="P:mRNA splicing, via spliceosome"/>
    <property type="evidence" value="ECO:0007669"/>
    <property type="project" value="UniProtKB-UniRule"/>
</dbReference>
<evidence type="ECO:0000256" key="15">
    <source>
        <dbReference type="ARBA" id="ARBA00023242"/>
    </source>
</evidence>
<dbReference type="PANTHER" id="PTHR11208:SF45">
    <property type="entry name" value="SPLICING FACTOR 1"/>
    <property type="match status" value="1"/>
</dbReference>
<dbReference type="InterPro" id="IPR055256">
    <property type="entry name" value="KH_1_KHDC4/BBP-like"/>
</dbReference>
<feature type="compositionally biased region" description="Low complexity" evidence="20">
    <location>
        <begin position="78"/>
        <end position="91"/>
    </location>
</feature>
<keyword evidence="8 17" id="KW-0863">Zinc-finger</keyword>
<dbReference type="Gene3D" id="3.30.1370.10">
    <property type="entry name" value="K Homology domain, type 1"/>
    <property type="match status" value="1"/>
</dbReference>
<feature type="region of interest" description="Disordered" evidence="20">
    <location>
        <begin position="184"/>
        <end position="206"/>
    </location>
</feature>
<evidence type="ECO:0000313" key="22">
    <source>
        <dbReference type="EnsemblMetazoa" id="CLYHEMP010759.1"/>
    </source>
</evidence>
<evidence type="ECO:0000259" key="21">
    <source>
        <dbReference type="PROSITE" id="PS50158"/>
    </source>
</evidence>
<evidence type="ECO:0000313" key="23">
    <source>
        <dbReference type="Proteomes" id="UP000594262"/>
    </source>
</evidence>
<evidence type="ECO:0000256" key="2">
    <source>
        <dbReference type="ARBA" id="ARBA00010382"/>
    </source>
</evidence>
<evidence type="ECO:0000256" key="8">
    <source>
        <dbReference type="ARBA" id="ARBA00022771"/>
    </source>
</evidence>
<dbReference type="AlphaFoldDB" id="A0A7M5VGF6"/>
<name>A0A7M5VGF6_9CNID</name>
<comment type="similarity">
    <text evidence="2 19">Belongs to the BBP/SF1 family.</text>
</comment>
<dbReference type="InterPro" id="IPR032570">
    <property type="entry name" value="SF1-HH"/>
</dbReference>
<organism evidence="22 23">
    <name type="scientific">Clytia hemisphaerica</name>
    <dbReference type="NCBI Taxonomy" id="252671"/>
    <lineage>
        <taxon>Eukaryota</taxon>
        <taxon>Metazoa</taxon>
        <taxon>Cnidaria</taxon>
        <taxon>Hydrozoa</taxon>
        <taxon>Hydroidolina</taxon>
        <taxon>Leptothecata</taxon>
        <taxon>Obeliida</taxon>
        <taxon>Clytiidae</taxon>
        <taxon>Clytia</taxon>
    </lineage>
</organism>
<dbReference type="RefSeq" id="XP_066933711.1">
    <property type="nucleotide sequence ID" value="XM_067077610.1"/>
</dbReference>
<dbReference type="InterPro" id="IPR036875">
    <property type="entry name" value="Znf_CCHC_sf"/>
</dbReference>